<proteinExistence type="predicted"/>
<comment type="caution">
    <text evidence="2">The sequence shown here is derived from an EMBL/GenBank/DDBJ whole genome shotgun (WGS) entry which is preliminary data.</text>
</comment>
<feature type="domain" description="DUF402" evidence="1">
    <location>
        <begin position="85"/>
        <end position="200"/>
    </location>
</feature>
<dbReference type="InterPro" id="IPR007295">
    <property type="entry name" value="DUF402"/>
</dbReference>
<dbReference type="Pfam" id="PF04167">
    <property type="entry name" value="DUF402"/>
    <property type="match status" value="1"/>
</dbReference>
<dbReference type="InterPro" id="IPR035930">
    <property type="entry name" value="FomD-like_sf"/>
</dbReference>
<organism evidence="2 3">
    <name type="scientific">Brachybacterium fresconis</name>
    <dbReference type="NCBI Taxonomy" id="173363"/>
    <lineage>
        <taxon>Bacteria</taxon>
        <taxon>Bacillati</taxon>
        <taxon>Actinomycetota</taxon>
        <taxon>Actinomycetes</taxon>
        <taxon>Micrococcales</taxon>
        <taxon>Dermabacteraceae</taxon>
        <taxon>Brachybacterium</taxon>
    </lineage>
</organism>
<evidence type="ECO:0000313" key="2">
    <source>
        <dbReference type="EMBL" id="MBP2409562.1"/>
    </source>
</evidence>
<keyword evidence="3" id="KW-1185">Reference proteome</keyword>
<dbReference type="RefSeq" id="WP_209891736.1">
    <property type="nucleotide sequence ID" value="NZ_BAAAJV010000006.1"/>
</dbReference>
<protein>
    <recommendedName>
        <fullName evidence="1">DUF402 domain-containing protein</fullName>
    </recommendedName>
</protein>
<dbReference type="SUPFAM" id="SSF159234">
    <property type="entry name" value="FomD-like"/>
    <property type="match status" value="1"/>
</dbReference>
<dbReference type="Proteomes" id="UP000698222">
    <property type="component" value="Unassembled WGS sequence"/>
</dbReference>
<name>A0ABS4YL85_9MICO</name>
<reference evidence="2 3" key="1">
    <citation type="submission" date="2021-03" db="EMBL/GenBank/DDBJ databases">
        <title>Sequencing the genomes of 1000 actinobacteria strains.</title>
        <authorList>
            <person name="Klenk H.-P."/>
        </authorList>
    </citation>
    <scope>NUCLEOTIDE SEQUENCE [LARGE SCALE GENOMIC DNA]</scope>
    <source>
        <strain evidence="2 3">DSM 14564</strain>
    </source>
</reference>
<dbReference type="Gene3D" id="2.40.380.10">
    <property type="entry name" value="FomD-like"/>
    <property type="match status" value="1"/>
</dbReference>
<evidence type="ECO:0000313" key="3">
    <source>
        <dbReference type="Proteomes" id="UP000698222"/>
    </source>
</evidence>
<accession>A0ABS4YL85</accession>
<evidence type="ECO:0000259" key="1">
    <source>
        <dbReference type="Pfam" id="PF04167"/>
    </source>
</evidence>
<dbReference type="EMBL" id="JAGIOC010000001">
    <property type="protein sequence ID" value="MBP2409562.1"/>
    <property type="molecule type" value="Genomic_DNA"/>
</dbReference>
<sequence length="238" mass="26413">MTFSAHVPVPEPVPQLAPFAPGTRVALRSIRNRPSASPAPSFAVAGIVIADSEEFSVVATPVGSGMARRAGRAEGPRDRLVAPLDWDGTHEETTWRGATVIRVHARGENWSIWRWHDGRSWTGDWYGNLECPWQRSPIGFDTQDWVLDVVGVGTPGTESWSVEFKDDDELEHLLRIGATTAAEVERIREQGRRLRQAFVEGAWPFDADWEQCLPSDDLGPVPLPVGWRELDHRAVHGG</sequence>
<gene>
    <name evidence="2" type="ORF">JOF44_002465</name>
</gene>